<name>A0A0J6IBE5_9PSED</name>
<proteinExistence type="predicted"/>
<comment type="caution">
    <text evidence="2">The sequence shown here is derived from an EMBL/GenBank/DDBJ whole genome shotgun (WGS) entry which is preliminary data.</text>
</comment>
<accession>A0A0J6IBE5</accession>
<evidence type="ECO:0008006" key="4">
    <source>
        <dbReference type="Google" id="ProtNLM"/>
    </source>
</evidence>
<keyword evidence="1" id="KW-0732">Signal</keyword>
<evidence type="ECO:0000313" key="3">
    <source>
        <dbReference type="Proteomes" id="UP000036325"/>
    </source>
</evidence>
<dbReference type="AlphaFoldDB" id="A0A0J6IBE5"/>
<sequence length="97" mass="10858">MNRLMCVMVFPILMLGVQQMAVADECMDAWYISSAEESCRIVNAEITKNEKTGKEQCYVNARCTLHVGKYSNPTSGYYEPSDVPKLENIKGELSVGK</sequence>
<dbReference type="PATRIC" id="fig|1608994.3.peg.401"/>
<dbReference type="Proteomes" id="UP000036325">
    <property type="component" value="Unassembled WGS sequence"/>
</dbReference>
<organism evidence="2 3">
    <name type="scientific">Pseudomonas weihenstephanensis</name>
    <dbReference type="NCBI Taxonomy" id="1608994"/>
    <lineage>
        <taxon>Bacteria</taxon>
        <taxon>Pseudomonadati</taxon>
        <taxon>Pseudomonadota</taxon>
        <taxon>Gammaproteobacteria</taxon>
        <taxon>Pseudomonadales</taxon>
        <taxon>Pseudomonadaceae</taxon>
        <taxon>Pseudomonas</taxon>
    </lineage>
</organism>
<protein>
    <recommendedName>
        <fullName evidence="4">Lipoprotein</fullName>
    </recommendedName>
</protein>
<evidence type="ECO:0000256" key="1">
    <source>
        <dbReference type="SAM" id="SignalP"/>
    </source>
</evidence>
<dbReference type="RefSeq" id="WP_048366281.1">
    <property type="nucleotide sequence ID" value="NZ_JYLF01000012.1"/>
</dbReference>
<gene>
    <name evidence="2" type="ORF">TU86_21185</name>
</gene>
<evidence type="ECO:0000313" key="2">
    <source>
        <dbReference type="EMBL" id="KMN11890.1"/>
    </source>
</evidence>
<feature type="signal peptide" evidence="1">
    <location>
        <begin position="1"/>
        <end position="23"/>
    </location>
</feature>
<dbReference type="EMBL" id="JYLF01000012">
    <property type="protein sequence ID" value="KMN11890.1"/>
    <property type="molecule type" value="Genomic_DNA"/>
</dbReference>
<feature type="chain" id="PRO_5005274276" description="Lipoprotein" evidence="1">
    <location>
        <begin position="24"/>
        <end position="97"/>
    </location>
</feature>
<reference evidence="2 3" key="1">
    <citation type="submission" date="2015-02" db="EMBL/GenBank/DDBJ databases">
        <title>Pseudomonas helleri sp. nov. and Pseudomonas weihenstephanensis sp. nov., isolated from raw cows milk.</title>
        <authorList>
            <person name="von Neubeck M."/>
            <person name="Huptas C."/>
            <person name="Wenning M."/>
            <person name="Scherer S."/>
        </authorList>
    </citation>
    <scope>NUCLEOTIDE SEQUENCE [LARGE SCALE GENOMIC DNA]</scope>
    <source>
        <strain evidence="2 3">DSM 29166</strain>
    </source>
</reference>